<organism evidence="1 2">
    <name type="scientific">Megasphaera micronuciformis F0359</name>
    <dbReference type="NCBI Taxonomy" id="706434"/>
    <lineage>
        <taxon>Bacteria</taxon>
        <taxon>Bacillati</taxon>
        <taxon>Bacillota</taxon>
        <taxon>Negativicutes</taxon>
        <taxon>Veillonellales</taxon>
        <taxon>Veillonellaceae</taxon>
        <taxon>Megasphaera</taxon>
    </lineage>
</organism>
<dbReference type="AlphaFoldDB" id="E2ZB21"/>
<proteinExistence type="predicted"/>
<gene>
    <name evidence="1" type="ORF">HMPREF9429_00647</name>
</gene>
<evidence type="ECO:0000313" key="1">
    <source>
        <dbReference type="EMBL" id="EFQ04495.1"/>
    </source>
</evidence>
<dbReference type="RefSeq" id="WP_006941541.1">
    <property type="nucleotide sequence ID" value="NZ_GL538189.1"/>
</dbReference>
<reference evidence="1 2" key="1">
    <citation type="submission" date="2010-08" db="EMBL/GenBank/DDBJ databases">
        <authorList>
            <person name="Weinstock G."/>
            <person name="Sodergren E."/>
            <person name="Clifton S."/>
            <person name="Fulton L."/>
            <person name="Fulton B."/>
            <person name="Courtney L."/>
            <person name="Fronick C."/>
            <person name="Harrison M."/>
            <person name="Strong C."/>
            <person name="Farmer C."/>
            <person name="Delahaunty K."/>
            <person name="Markovic C."/>
            <person name="Hall O."/>
            <person name="Minx P."/>
            <person name="Tomlinson C."/>
            <person name="Mitreva M."/>
            <person name="Hou S."/>
            <person name="Chen J."/>
            <person name="Wollam A."/>
            <person name="Pepin K.H."/>
            <person name="Johnson M."/>
            <person name="Bhonagiri V."/>
            <person name="Zhang X."/>
            <person name="Suruliraj S."/>
            <person name="Warren W."/>
            <person name="Chinwalla A."/>
            <person name="Mardis E.R."/>
            <person name="Wilson R.K."/>
        </authorList>
    </citation>
    <scope>NUCLEOTIDE SEQUENCE [LARGE SCALE GENOMIC DNA]</scope>
    <source>
        <strain evidence="1 2">F0359</strain>
    </source>
</reference>
<dbReference type="Proteomes" id="UP000003195">
    <property type="component" value="Unassembled WGS sequence"/>
</dbReference>
<sequence length="74" mass="8333">MSEFLRTLTKERLIFWISRLFRFLTDRKPYFLCGRAARCPCPVGGGATVMGLAVGDTIRFSMDGDKKKSPSRTA</sequence>
<dbReference type="eggNOG" id="ENOG502ZSM5">
    <property type="taxonomic scope" value="Bacteria"/>
</dbReference>
<dbReference type="STRING" id="706434.HMPREF9429_00647"/>
<comment type="caution">
    <text evidence="1">The sequence shown here is derived from an EMBL/GenBank/DDBJ whole genome shotgun (WGS) entry which is preliminary data.</text>
</comment>
<dbReference type="OrthoDB" id="1634522at2"/>
<name>E2ZB21_9FIRM</name>
<evidence type="ECO:0000313" key="2">
    <source>
        <dbReference type="Proteomes" id="UP000003195"/>
    </source>
</evidence>
<accession>E2ZB21</accession>
<keyword evidence="2" id="KW-1185">Reference proteome</keyword>
<dbReference type="EMBL" id="AECS01000016">
    <property type="protein sequence ID" value="EFQ04495.1"/>
    <property type="molecule type" value="Genomic_DNA"/>
</dbReference>
<dbReference type="HOGENOM" id="CLU_195743_0_0_9"/>
<protein>
    <submittedName>
        <fullName evidence="1">Uncharacterized protein</fullName>
    </submittedName>
</protein>